<name>A0A8T4H3I3_9EURY</name>
<reference evidence="3" key="1">
    <citation type="submission" date="2021-03" db="EMBL/GenBank/DDBJ databases">
        <title>Genomic Encyclopedia of Type Strains, Phase IV (KMG-IV): sequencing the most valuable type-strain genomes for metagenomic binning, comparative biology and taxonomic classification.</title>
        <authorList>
            <person name="Goeker M."/>
        </authorList>
    </citation>
    <scope>NUCLEOTIDE SEQUENCE</scope>
    <source>
        <strain evidence="3">DSM 26232</strain>
    </source>
</reference>
<feature type="transmembrane region" description="Helical" evidence="2">
    <location>
        <begin position="436"/>
        <end position="454"/>
    </location>
</feature>
<keyword evidence="2" id="KW-1133">Transmembrane helix</keyword>
<evidence type="ECO:0000256" key="2">
    <source>
        <dbReference type="SAM" id="Phobius"/>
    </source>
</evidence>
<proteinExistence type="predicted"/>
<sequence length="470" mass="48820">MTSGIRPAPGRRAATAVLVFCVLLAGVSAPAGGVSAAVASGGADATSPTTTNGAASLSVAVERDSETVRFRASVDAADAAEDVRLDSAFGLLTVSESDGFRKVDGSYRLREGREQGTLVAAIDLSNSRQTPLGKIGQNGPFQAGEGWAFAPSPRFHLSWREDGRILDQRFGPGAAADEANVSVGKRFVFIGAHRVHESGDVRLILPERARFAVGVDRALSLADQSYGVVGSDPDGPVTAFVLPRAVRAGGAASSTDLWVRADAGKRTVAHEFGHTALALRTTDRTRWLGEASAEYVAYRVAGPEDTVGVLTARVTQPDAVLADRETWGGASVAYRKGAAVIAHLDERIRRATDGERSVSTVLAALSASKRIDSERLHAAVTAASNEATATWLQEHAGSSAGLDDAAGSSASTGTPGAEQRFSGTNDGLDGIPLAELSGLLTALGAFVVIGWVLLRGCYRLLSRFRTGSAV</sequence>
<evidence type="ECO:0000256" key="1">
    <source>
        <dbReference type="SAM" id="MobiDB-lite"/>
    </source>
</evidence>
<accession>A0A8T4H3I3</accession>
<keyword evidence="2" id="KW-0472">Membrane</keyword>
<dbReference type="AlphaFoldDB" id="A0A8T4H3I3"/>
<keyword evidence="2" id="KW-0812">Transmembrane</keyword>
<organism evidence="3 4">
    <name type="scientific">Halolamina salifodinae</name>
    <dbReference type="NCBI Taxonomy" id="1202767"/>
    <lineage>
        <taxon>Archaea</taxon>
        <taxon>Methanobacteriati</taxon>
        <taxon>Methanobacteriota</taxon>
        <taxon>Stenosarchaea group</taxon>
        <taxon>Halobacteria</taxon>
        <taxon>Halobacteriales</taxon>
        <taxon>Haloferacaceae</taxon>
    </lineage>
</organism>
<dbReference type="EMBL" id="JAGGLC010000005">
    <property type="protein sequence ID" value="MBP1987748.1"/>
    <property type="molecule type" value="Genomic_DNA"/>
</dbReference>
<feature type="region of interest" description="Disordered" evidence="1">
    <location>
        <begin position="399"/>
        <end position="423"/>
    </location>
</feature>
<feature type="compositionally biased region" description="Low complexity" evidence="1">
    <location>
        <begin position="399"/>
        <end position="417"/>
    </location>
</feature>
<protein>
    <submittedName>
        <fullName evidence="3">Uncharacterized protein</fullName>
    </submittedName>
</protein>
<dbReference type="Proteomes" id="UP000823736">
    <property type="component" value="Unassembled WGS sequence"/>
</dbReference>
<gene>
    <name evidence="3" type="ORF">J2753_002258</name>
</gene>
<evidence type="ECO:0000313" key="3">
    <source>
        <dbReference type="EMBL" id="MBP1987748.1"/>
    </source>
</evidence>
<keyword evidence="4" id="KW-1185">Reference proteome</keyword>
<dbReference type="RefSeq" id="WP_209492117.1">
    <property type="nucleotide sequence ID" value="NZ_JAGGLC010000005.1"/>
</dbReference>
<comment type="caution">
    <text evidence="3">The sequence shown here is derived from an EMBL/GenBank/DDBJ whole genome shotgun (WGS) entry which is preliminary data.</text>
</comment>
<evidence type="ECO:0000313" key="4">
    <source>
        <dbReference type="Proteomes" id="UP000823736"/>
    </source>
</evidence>